<evidence type="ECO:0000313" key="2">
    <source>
        <dbReference type="Proteomes" id="UP001278500"/>
    </source>
</evidence>
<dbReference type="AlphaFoldDB" id="A0AAE0J0X8"/>
<dbReference type="GeneID" id="87862387"/>
<evidence type="ECO:0000313" key="1">
    <source>
        <dbReference type="EMBL" id="KAK3334844.1"/>
    </source>
</evidence>
<accession>A0AAE0J0X8</accession>
<organism evidence="1 2">
    <name type="scientific">Neurospora tetraspora</name>
    <dbReference type="NCBI Taxonomy" id="94610"/>
    <lineage>
        <taxon>Eukaryota</taxon>
        <taxon>Fungi</taxon>
        <taxon>Dikarya</taxon>
        <taxon>Ascomycota</taxon>
        <taxon>Pezizomycotina</taxon>
        <taxon>Sordariomycetes</taxon>
        <taxon>Sordariomycetidae</taxon>
        <taxon>Sordariales</taxon>
        <taxon>Sordariaceae</taxon>
        <taxon>Neurospora</taxon>
    </lineage>
</organism>
<dbReference type="EMBL" id="JAUEPP010000009">
    <property type="protein sequence ID" value="KAK3334844.1"/>
    <property type="molecule type" value="Genomic_DNA"/>
</dbReference>
<protein>
    <submittedName>
        <fullName evidence="1">Uncharacterized protein</fullName>
    </submittedName>
</protein>
<name>A0AAE0J0X8_9PEZI</name>
<comment type="caution">
    <text evidence="1">The sequence shown here is derived from an EMBL/GenBank/DDBJ whole genome shotgun (WGS) entry which is preliminary data.</text>
</comment>
<reference evidence="1" key="1">
    <citation type="journal article" date="2023" name="Mol. Phylogenet. Evol.">
        <title>Genome-scale phylogeny and comparative genomics of the fungal order Sordariales.</title>
        <authorList>
            <person name="Hensen N."/>
            <person name="Bonometti L."/>
            <person name="Westerberg I."/>
            <person name="Brannstrom I.O."/>
            <person name="Guillou S."/>
            <person name="Cros-Aarteil S."/>
            <person name="Calhoun S."/>
            <person name="Haridas S."/>
            <person name="Kuo A."/>
            <person name="Mondo S."/>
            <person name="Pangilinan J."/>
            <person name="Riley R."/>
            <person name="LaButti K."/>
            <person name="Andreopoulos B."/>
            <person name="Lipzen A."/>
            <person name="Chen C."/>
            <person name="Yan M."/>
            <person name="Daum C."/>
            <person name="Ng V."/>
            <person name="Clum A."/>
            <person name="Steindorff A."/>
            <person name="Ohm R.A."/>
            <person name="Martin F."/>
            <person name="Silar P."/>
            <person name="Natvig D.O."/>
            <person name="Lalanne C."/>
            <person name="Gautier V."/>
            <person name="Ament-Velasquez S.L."/>
            <person name="Kruys A."/>
            <person name="Hutchinson M.I."/>
            <person name="Powell A.J."/>
            <person name="Barry K."/>
            <person name="Miller A.N."/>
            <person name="Grigoriev I.V."/>
            <person name="Debuchy R."/>
            <person name="Gladieux P."/>
            <person name="Hiltunen Thoren M."/>
            <person name="Johannesson H."/>
        </authorList>
    </citation>
    <scope>NUCLEOTIDE SEQUENCE</scope>
    <source>
        <strain evidence="1">CBS 560.94</strain>
    </source>
</reference>
<reference evidence="1" key="2">
    <citation type="submission" date="2023-06" db="EMBL/GenBank/DDBJ databases">
        <authorList>
            <consortium name="Lawrence Berkeley National Laboratory"/>
            <person name="Haridas S."/>
            <person name="Hensen N."/>
            <person name="Bonometti L."/>
            <person name="Westerberg I."/>
            <person name="Brannstrom I.O."/>
            <person name="Guillou S."/>
            <person name="Cros-Aarteil S."/>
            <person name="Calhoun S."/>
            <person name="Kuo A."/>
            <person name="Mondo S."/>
            <person name="Pangilinan J."/>
            <person name="Riley R."/>
            <person name="Labutti K."/>
            <person name="Andreopoulos B."/>
            <person name="Lipzen A."/>
            <person name="Chen C."/>
            <person name="Yanf M."/>
            <person name="Daum C."/>
            <person name="Ng V."/>
            <person name="Clum A."/>
            <person name="Steindorff A."/>
            <person name="Ohm R."/>
            <person name="Martin F."/>
            <person name="Silar P."/>
            <person name="Natvig D."/>
            <person name="Lalanne C."/>
            <person name="Gautier V."/>
            <person name="Ament-Velasquez S.L."/>
            <person name="Kruys A."/>
            <person name="Hutchinson M.I."/>
            <person name="Powell A.J."/>
            <person name="Barry K."/>
            <person name="Miller A.N."/>
            <person name="Grigoriev I.V."/>
            <person name="Debuchy R."/>
            <person name="Gladieux P."/>
            <person name="Thoren M.H."/>
            <person name="Johannesson H."/>
        </authorList>
    </citation>
    <scope>NUCLEOTIDE SEQUENCE</scope>
    <source>
        <strain evidence="1">CBS 560.94</strain>
    </source>
</reference>
<proteinExistence type="predicted"/>
<dbReference type="Proteomes" id="UP001278500">
    <property type="component" value="Unassembled WGS sequence"/>
</dbReference>
<keyword evidence="2" id="KW-1185">Reference proteome</keyword>
<sequence length="78" mass="9440">IIFYFFKILQFINTNSIIKSSEYYKYINIVFKDKFGAIYIDFPNFYNIFINWVAGLKIILEAIFNKYIEGSELFFYNS</sequence>
<dbReference type="RefSeq" id="XP_062677010.1">
    <property type="nucleotide sequence ID" value="XM_062825233.1"/>
</dbReference>
<gene>
    <name evidence="1" type="ORF">B0H65DRAFT_436220</name>
</gene>
<feature type="non-terminal residue" evidence="1">
    <location>
        <position position="1"/>
    </location>
</feature>